<organism evidence="1 2">
    <name type="scientific">Daphnia magna</name>
    <dbReference type="NCBI Taxonomy" id="35525"/>
    <lineage>
        <taxon>Eukaryota</taxon>
        <taxon>Metazoa</taxon>
        <taxon>Ecdysozoa</taxon>
        <taxon>Arthropoda</taxon>
        <taxon>Crustacea</taxon>
        <taxon>Branchiopoda</taxon>
        <taxon>Diplostraca</taxon>
        <taxon>Cladocera</taxon>
        <taxon>Anomopoda</taxon>
        <taxon>Daphniidae</taxon>
        <taxon>Daphnia</taxon>
    </lineage>
</organism>
<dbReference type="EMBL" id="LRGB01014420">
    <property type="protein sequence ID" value="KZR99199.1"/>
    <property type="molecule type" value="Genomic_DNA"/>
</dbReference>
<proteinExistence type="predicted"/>
<accession>A0A164GPP5</accession>
<evidence type="ECO:0000313" key="1">
    <source>
        <dbReference type="EMBL" id="KZR99199.1"/>
    </source>
</evidence>
<evidence type="ECO:0000313" key="2">
    <source>
        <dbReference type="Proteomes" id="UP000076858"/>
    </source>
</evidence>
<dbReference type="Proteomes" id="UP000076858">
    <property type="component" value="Unassembled WGS sequence"/>
</dbReference>
<sequence length="67" mass="7826">MTTSSSSYCKKRSSFHSRVKSKKKICFSFKVLSLFARSLSKLFCGEILLYAMAKCFCELEKNKKERR</sequence>
<reference evidence="1 2" key="1">
    <citation type="submission" date="2016-03" db="EMBL/GenBank/DDBJ databases">
        <title>EvidentialGene: Evidence-directed Construction of Genes on Genomes.</title>
        <authorList>
            <person name="Gilbert D.G."/>
            <person name="Choi J.-H."/>
            <person name="Mockaitis K."/>
            <person name="Colbourne J."/>
            <person name="Pfrender M."/>
        </authorList>
    </citation>
    <scope>NUCLEOTIDE SEQUENCE [LARGE SCALE GENOMIC DNA]</scope>
    <source>
        <strain evidence="1 2">Xinb3</strain>
        <tissue evidence="1">Complete organism</tissue>
    </source>
</reference>
<protein>
    <submittedName>
        <fullName evidence="1">Uncharacterized protein</fullName>
    </submittedName>
</protein>
<comment type="caution">
    <text evidence="1">The sequence shown here is derived from an EMBL/GenBank/DDBJ whole genome shotgun (WGS) entry which is preliminary data.</text>
</comment>
<gene>
    <name evidence="1" type="ORF">APZ42_005038</name>
</gene>
<keyword evidence="2" id="KW-1185">Reference proteome</keyword>
<name>A0A164GPP5_9CRUS</name>
<dbReference type="AlphaFoldDB" id="A0A164GPP5"/>